<protein>
    <recommendedName>
        <fullName evidence="1">Tyrosinase copper-binding domain-containing protein</fullName>
    </recommendedName>
</protein>
<dbReference type="InterPro" id="IPR002227">
    <property type="entry name" value="Tyrosinase_Cu-bd"/>
</dbReference>
<evidence type="ECO:0000313" key="3">
    <source>
        <dbReference type="Proteomes" id="UP000280935"/>
    </source>
</evidence>
<dbReference type="RefSeq" id="WP_125228960.1">
    <property type="nucleotide sequence ID" value="NZ_RQYT01000044.1"/>
</dbReference>
<organism evidence="2 3">
    <name type="scientific">Arachnia propionica</name>
    <dbReference type="NCBI Taxonomy" id="1750"/>
    <lineage>
        <taxon>Bacteria</taxon>
        <taxon>Bacillati</taxon>
        <taxon>Actinomycetota</taxon>
        <taxon>Actinomycetes</taxon>
        <taxon>Propionibacteriales</taxon>
        <taxon>Propionibacteriaceae</taxon>
        <taxon>Arachnia</taxon>
    </lineage>
</organism>
<gene>
    <name evidence="2" type="ORF">EII35_13340</name>
</gene>
<evidence type="ECO:0000259" key="1">
    <source>
        <dbReference type="PROSITE" id="PS00498"/>
    </source>
</evidence>
<dbReference type="OrthoDB" id="8954293at2"/>
<dbReference type="PROSITE" id="PS00498">
    <property type="entry name" value="TYROSINASE_2"/>
    <property type="match status" value="1"/>
</dbReference>
<evidence type="ECO:0000313" key="2">
    <source>
        <dbReference type="EMBL" id="RRD48328.1"/>
    </source>
</evidence>
<dbReference type="Proteomes" id="UP000280935">
    <property type="component" value="Unassembled WGS sequence"/>
</dbReference>
<dbReference type="GO" id="GO:0016491">
    <property type="term" value="F:oxidoreductase activity"/>
    <property type="evidence" value="ECO:0007669"/>
    <property type="project" value="InterPro"/>
</dbReference>
<dbReference type="EMBL" id="RQYT01000044">
    <property type="protein sequence ID" value="RRD48328.1"/>
    <property type="molecule type" value="Genomic_DNA"/>
</dbReference>
<reference evidence="2 3" key="1">
    <citation type="submission" date="2018-11" db="EMBL/GenBank/DDBJ databases">
        <title>Genomes From Bacteria Associated with the Canine Oral Cavity: a Test Case for Automated Genome-Based Taxonomic Assignment.</title>
        <authorList>
            <person name="Coil D.A."/>
            <person name="Jospin G."/>
            <person name="Darling A.E."/>
            <person name="Wallis C."/>
            <person name="Davis I.J."/>
            <person name="Harris S."/>
            <person name="Eisen J.A."/>
            <person name="Holcombe L.J."/>
            <person name="O'Flynn C."/>
        </authorList>
    </citation>
    <scope>NUCLEOTIDE SEQUENCE [LARGE SCALE GENOMIC DNA]</scope>
    <source>
        <strain evidence="2 3">OH2822_COT-296</strain>
    </source>
</reference>
<sequence length="197" mass="21883">MDHDLLQRVAAHYAVDKDVSYSAEPQSFPPAPSLPADDWGELGEYYRHIRQGKWFCRVGDPVFVTFHPVIDCEALADGWEQPACVPFATLVDDSTLFVHIPSGRVLCRRPGDGEEYWIAPRLSSFLGAVADIVELESEPGDHPDLDEEGYPHSERFVARVEAILARHMPDAGHRETFRGVLHLITAAEEARGGVHGS</sequence>
<accession>A0A3P1WR60</accession>
<feature type="domain" description="Tyrosinase copper-binding" evidence="1">
    <location>
        <begin position="60"/>
        <end position="71"/>
    </location>
</feature>
<name>A0A3P1WR60_9ACTN</name>
<comment type="caution">
    <text evidence="2">The sequence shown here is derived from an EMBL/GenBank/DDBJ whole genome shotgun (WGS) entry which is preliminary data.</text>
</comment>
<proteinExistence type="predicted"/>
<dbReference type="AlphaFoldDB" id="A0A3P1WR60"/>